<reference evidence="2 3" key="1">
    <citation type="submission" date="2016-11" db="EMBL/GenBank/DDBJ databases">
        <title>Trade-off between light-utilization and light-protection in marine flavobacteria.</title>
        <authorList>
            <person name="Kumagai Y."/>
        </authorList>
    </citation>
    <scope>NUCLEOTIDE SEQUENCE [LARGE SCALE GENOMIC DNA]</scope>
    <source>
        <strain evidence="2 3">JCM 13191</strain>
    </source>
</reference>
<feature type="domain" description="Sugar 3,4-ketoisomerase QdtA cupin" evidence="1">
    <location>
        <begin position="1"/>
        <end position="129"/>
    </location>
</feature>
<sequence length="132" mass="14940">MEIQLIDIPKIADPRGNLGVIEKETIPFKVNRVYYLYDVPSDSYRGGHAHKECQELLIAVSGSFTVALDDGKKTRTVNLNKPGKGLLIPRMIWRELTDFSSGAVCLVLASHEFEEEDYIREKEEFEKIVQAG</sequence>
<keyword evidence="3" id="KW-1185">Reference proteome</keyword>
<dbReference type="RefSeq" id="WP_085766431.1">
    <property type="nucleotide sequence ID" value="NZ_CP019344.1"/>
</dbReference>
<dbReference type="Proteomes" id="UP000193431">
    <property type="component" value="Chromosome"/>
</dbReference>
<name>A0A1W6MJ55_9FLAO</name>
<evidence type="ECO:0000259" key="1">
    <source>
        <dbReference type="Pfam" id="PF05523"/>
    </source>
</evidence>
<dbReference type="InterPro" id="IPR014710">
    <property type="entry name" value="RmlC-like_jellyroll"/>
</dbReference>
<dbReference type="STRING" id="331648.BST97_06280"/>
<protein>
    <recommendedName>
        <fullName evidence="1">Sugar 3,4-ketoisomerase QdtA cupin domain-containing protein</fullName>
    </recommendedName>
</protein>
<dbReference type="Pfam" id="PF05523">
    <property type="entry name" value="FdtA"/>
    <property type="match status" value="1"/>
</dbReference>
<dbReference type="InterPro" id="IPR008894">
    <property type="entry name" value="QdtA_cupin_dom"/>
</dbReference>
<evidence type="ECO:0000313" key="3">
    <source>
        <dbReference type="Proteomes" id="UP000193431"/>
    </source>
</evidence>
<dbReference type="OrthoDB" id="9795513at2"/>
<organism evidence="2 3">
    <name type="scientific">Nonlabens spongiae</name>
    <dbReference type="NCBI Taxonomy" id="331648"/>
    <lineage>
        <taxon>Bacteria</taxon>
        <taxon>Pseudomonadati</taxon>
        <taxon>Bacteroidota</taxon>
        <taxon>Flavobacteriia</taxon>
        <taxon>Flavobacteriales</taxon>
        <taxon>Flavobacteriaceae</taxon>
        <taxon>Nonlabens</taxon>
    </lineage>
</organism>
<dbReference type="EMBL" id="CP019344">
    <property type="protein sequence ID" value="ARN77631.1"/>
    <property type="molecule type" value="Genomic_DNA"/>
</dbReference>
<dbReference type="CDD" id="cd20292">
    <property type="entry name" value="cupin_QdtA-like"/>
    <property type="match status" value="1"/>
</dbReference>
<gene>
    <name evidence="2" type="ORF">BST97_06280</name>
</gene>
<dbReference type="InterPro" id="IPR011051">
    <property type="entry name" value="RmlC_Cupin_sf"/>
</dbReference>
<proteinExistence type="predicted"/>
<dbReference type="SUPFAM" id="SSF51182">
    <property type="entry name" value="RmlC-like cupins"/>
    <property type="match status" value="1"/>
</dbReference>
<dbReference type="Gene3D" id="2.60.120.10">
    <property type="entry name" value="Jelly Rolls"/>
    <property type="match status" value="1"/>
</dbReference>
<dbReference type="AlphaFoldDB" id="A0A1W6MJ55"/>
<accession>A0A1W6MJ55</accession>
<evidence type="ECO:0000313" key="2">
    <source>
        <dbReference type="EMBL" id="ARN77631.1"/>
    </source>
</evidence>